<evidence type="ECO:0000313" key="2">
    <source>
        <dbReference type="Proteomes" id="UP001157091"/>
    </source>
</evidence>
<dbReference type="EMBL" id="BSUK01000001">
    <property type="protein sequence ID" value="GMA26179.1"/>
    <property type="molecule type" value="Genomic_DNA"/>
</dbReference>
<dbReference type="Proteomes" id="UP001157091">
    <property type="component" value="Unassembled WGS sequence"/>
</dbReference>
<keyword evidence="2" id="KW-1185">Reference proteome</keyword>
<reference evidence="2" key="1">
    <citation type="journal article" date="2019" name="Int. J. Syst. Evol. Microbiol.">
        <title>The Global Catalogue of Microorganisms (GCM) 10K type strain sequencing project: providing services to taxonomists for standard genome sequencing and annotation.</title>
        <authorList>
            <consortium name="The Broad Institute Genomics Platform"/>
            <consortium name="The Broad Institute Genome Sequencing Center for Infectious Disease"/>
            <person name="Wu L."/>
            <person name="Ma J."/>
        </authorList>
    </citation>
    <scope>NUCLEOTIDE SEQUENCE [LARGE SCALE GENOMIC DNA]</scope>
    <source>
        <strain evidence="2">NBRC 106348</strain>
    </source>
</reference>
<gene>
    <name evidence="1" type="ORF">GCM10025864_39380</name>
</gene>
<protein>
    <submittedName>
        <fullName evidence="1">Uncharacterized protein</fullName>
    </submittedName>
</protein>
<dbReference type="RefSeq" id="WP_284294535.1">
    <property type="nucleotide sequence ID" value="NZ_BSUK01000001.1"/>
</dbReference>
<comment type="caution">
    <text evidence="1">The sequence shown here is derived from an EMBL/GenBank/DDBJ whole genome shotgun (WGS) entry which is preliminary data.</text>
</comment>
<accession>A0ABQ6I8X5</accession>
<name>A0ABQ6I8X5_9MICO</name>
<sequence length="99" mass="11499">MNDYVPTEDEVRDTWVERWGLNEREAAAEFDRFLAQVRAEAYEQARRDMQADFDASVDLYRREGAVVALREAADALSLTPSKWPWHVLRARADRIEAEG</sequence>
<evidence type="ECO:0000313" key="1">
    <source>
        <dbReference type="EMBL" id="GMA26179.1"/>
    </source>
</evidence>
<organism evidence="1 2">
    <name type="scientific">Luteimicrobium album</name>
    <dbReference type="NCBI Taxonomy" id="1054550"/>
    <lineage>
        <taxon>Bacteria</taxon>
        <taxon>Bacillati</taxon>
        <taxon>Actinomycetota</taxon>
        <taxon>Actinomycetes</taxon>
        <taxon>Micrococcales</taxon>
        <taxon>Luteimicrobium</taxon>
    </lineage>
</organism>
<proteinExistence type="predicted"/>